<dbReference type="CDD" id="cd00771">
    <property type="entry name" value="ThrRS_core"/>
    <property type="match status" value="1"/>
</dbReference>
<dbReference type="GO" id="GO:0005524">
    <property type="term" value="F:ATP binding"/>
    <property type="evidence" value="ECO:0007669"/>
    <property type="project" value="UniProtKB-KW"/>
</dbReference>
<organism evidence="11 12">
    <name type="scientific">Tilletiopsis washingtonensis</name>
    <dbReference type="NCBI Taxonomy" id="58919"/>
    <lineage>
        <taxon>Eukaryota</taxon>
        <taxon>Fungi</taxon>
        <taxon>Dikarya</taxon>
        <taxon>Basidiomycota</taxon>
        <taxon>Ustilaginomycotina</taxon>
        <taxon>Exobasidiomycetes</taxon>
        <taxon>Entylomatales</taxon>
        <taxon>Entylomatales incertae sedis</taxon>
        <taxon>Tilletiopsis</taxon>
    </lineage>
</organism>
<accession>A0A316ZIS5</accession>
<evidence type="ECO:0000256" key="2">
    <source>
        <dbReference type="ARBA" id="ARBA00013163"/>
    </source>
</evidence>
<dbReference type="Proteomes" id="UP000245946">
    <property type="component" value="Unassembled WGS sequence"/>
</dbReference>
<reference evidence="11 12" key="1">
    <citation type="journal article" date="2018" name="Mol. Biol. Evol.">
        <title>Broad Genomic Sampling Reveals a Smut Pathogenic Ancestry of the Fungal Clade Ustilaginomycotina.</title>
        <authorList>
            <person name="Kijpornyongpan T."/>
            <person name="Mondo S.J."/>
            <person name="Barry K."/>
            <person name="Sandor L."/>
            <person name="Lee J."/>
            <person name="Lipzen A."/>
            <person name="Pangilinan J."/>
            <person name="LaButti K."/>
            <person name="Hainaut M."/>
            <person name="Henrissat B."/>
            <person name="Grigoriev I.V."/>
            <person name="Spatafora J.W."/>
            <person name="Aime M.C."/>
        </authorList>
    </citation>
    <scope>NUCLEOTIDE SEQUENCE [LARGE SCALE GENOMIC DNA]</scope>
    <source>
        <strain evidence="11 12">MCA 4186</strain>
    </source>
</reference>
<evidence type="ECO:0000256" key="4">
    <source>
        <dbReference type="ARBA" id="ARBA00022741"/>
    </source>
</evidence>
<evidence type="ECO:0000256" key="1">
    <source>
        <dbReference type="ARBA" id="ARBA00008226"/>
    </source>
</evidence>
<evidence type="ECO:0000256" key="9">
    <source>
        <dbReference type="ARBA" id="ARBA00049515"/>
    </source>
</evidence>
<dbReference type="RefSeq" id="XP_025600504.1">
    <property type="nucleotide sequence ID" value="XM_025743697.1"/>
</dbReference>
<evidence type="ECO:0000256" key="3">
    <source>
        <dbReference type="ARBA" id="ARBA00022598"/>
    </source>
</evidence>
<dbReference type="GO" id="GO:0006435">
    <property type="term" value="P:threonyl-tRNA aminoacylation"/>
    <property type="evidence" value="ECO:0007669"/>
    <property type="project" value="InterPro"/>
</dbReference>
<dbReference type="OrthoDB" id="5423599at2759"/>
<dbReference type="GO" id="GO:0005739">
    <property type="term" value="C:mitochondrion"/>
    <property type="evidence" value="ECO:0007669"/>
    <property type="project" value="TreeGrafter"/>
</dbReference>
<evidence type="ECO:0000256" key="8">
    <source>
        <dbReference type="ARBA" id="ARBA00031900"/>
    </source>
</evidence>
<keyword evidence="12" id="KW-1185">Reference proteome</keyword>
<dbReference type="SUPFAM" id="SSF52954">
    <property type="entry name" value="Class II aaRS ABD-related"/>
    <property type="match status" value="1"/>
</dbReference>
<dbReference type="PROSITE" id="PS50862">
    <property type="entry name" value="AA_TRNA_LIGASE_II"/>
    <property type="match status" value="1"/>
</dbReference>
<dbReference type="Gene3D" id="3.40.50.800">
    <property type="entry name" value="Anticodon-binding domain"/>
    <property type="match status" value="1"/>
</dbReference>
<keyword evidence="4" id="KW-0547">Nucleotide-binding</keyword>
<dbReference type="AlphaFoldDB" id="A0A316ZIS5"/>
<keyword evidence="3" id="KW-0436">Ligase</keyword>
<evidence type="ECO:0000256" key="7">
    <source>
        <dbReference type="ARBA" id="ARBA00023146"/>
    </source>
</evidence>
<dbReference type="PANTHER" id="PTHR11451">
    <property type="entry name" value="THREONINE-TRNA LIGASE"/>
    <property type="match status" value="1"/>
</dbReference>
<comment type="catalytic activity">
    <reaction evidence="9">
        <text>tRNA(Thr) + L-threonine + ATP = L-threonyl-tRNA(Thr) + AMP + diphosphate + H(+)</text>
        <dbReference type="Rhea" id="RHEA:24624"/>
        <dbReference type="Rhea" id="RHEA-COMP:9670"/>
        <dbReference type="Rhea" id="RHEA-COMP:9704"/>
        <dbReference type="ChEBI" id="CHEBI:15378"/>
        <dbReference type="ChEBI" id="CHEBI:30616"/>
        <dbReference type="ChEBI" id="CHEBI:33019"/>
        <dbReference type="ChEBI" id="CHEBI:57926"/>
        <dbReference type="ChEBI" id="CHEBI:78442"/>
        <dbReference type="ChEBI" id="CHEBI:78534"/>
        <dbReference type="ChEBI" id="CHEBI:456215"/>
        <dbReference type="EC" id="6.1.1.3"/>
    </reaction>
</comment>
<dbReference type="Gene3D" id="3.30.930.10">
    <property type="entry name" value="Bira Bifunctional Protein, Domain 2"/>
    <property type="match status" value="1"/>
</dbReference>
<gene>
    <name evidence="11" type="ORF">FA09DRAFT_333564</name>
</gene>
<evidence type="ECO:0000313" key="11">
    <source>
        <dbReference type="EMBL" id="PWO00226.1"/>
    </source>
</evidence>
<evidence type="ECO:0000256" key="6">
    <source>
        <dbReference type="ARBA" id="ARBA00022917"/>
    </source>
</evidence>
<evidence type="ECO:0000256" key="5">
    <source>
        <dbReference type="ARBA" id="ARBA00022840"/>
    </source>
</evidence>
<proteinExistence type="inferred from homology"/>
<evidence type="ECO:0000313" key="12">
    <source>
        <dbReference type="Proteomes" id="UP000245946"/>
    </source>
</evidence>
<dbReference type="PANTHER" id="PTHR11451:SF46">
    <property type="entry name" value="THREONINE--TRNA LIGASE"/>
    <property type="match status" value="1"/>
</dbReference>
<keyword evidence="6" id="KW-0648">Protein biosynthesis</keyword>
<dbReference type="STRING" id="58919.A0A316ZIS5"/>
<dbReference type="InterPro" id="IPR004154">
    <property type="entry name" value="Anticodon-bd"/>
</dbReference>
<dbReference type="InterPro" id="IPR002320">
    <property type="entry name" value="Thr-tRNA-ligase_IIa"/>
</dbReference>
<dbReference type="InterPro" id="IPR036621">
    <property type="entry name" value="Anticodon-bd_dom_sf"/>
</dbReference>
<dbReference type="SUPFAM" id="SSF55681">
    <property type="entry name" value="Class II aaRS and biotin synthetases"/>
    <property type="match status" value="1"/>
</dbReference>
<keyword evidence="7" id="KW-0030">Aminoacyl-tRNA synthetase</keyword>
<comment type="similarity">
    <text evidence="1">Belongs to the class-II aminoacyl-tRNA synthetase family.</text>
</comment>
<protein>
    <recommendedName>
        <fullName evidence="2">threonine--tRNA ligase</fullName>
        <ecNumber evidence="2">6.1.1.3</ecNumber>
    </recommendedName>
    <alternativeName>
        <fullName evidence="8">Threonyl-tRNA synthetase</fullName>
    </alternativeName>
</protein>
<dbReference type="Pfam" id="PF03129">
    <property type="entry name" value="HGTP_anticodon"/>
    <property type="match status" value="1"/>
</dbReference>
<dbReference type="GO" id="GO:0004829">
    <property type="term" value="F:threonine-tRNA ligase activity"/>
    <property type="evidence" value="ECO:0007669"/>
    <property type="project" value="UniProtKB-EC"/>
</dbReference>
<feature type="domain" description="Aminoacyl-transfer RNA synthetases class-II family profile" evidence="10">
    <location>
        <begin position="1"/>
        <end position="319"/>
    </location>
</feature>
<name>A0A316ZIS5_9BASI</name>
<dbReference type="InterPro" id="IPR033728">
    <property type="entry name" value="ThrRS_core"/>
</dbReference>
<dbReference type="InterPro" id="IPR045864">
    <property type="entry name" value="aa-tRNA-synth_II/BPL/LPL"/>
</dbReference>
<dbReference type="EC" id="6.1.1.3" evidence="2"/>
<dbReference type="EMBL" id="KZ819286">
    <property type="protein sequence ID" value="PWO00226.1"/>
    <property type="molecule type" value="Genomic_DNA"/>
</dbReference>
<sequence length="467" mass="52226">MTNPASPGTPFILPHGTRLGRKVERVVRDLYDVWGYDEVITPQLMRKSLWQTSGHWENYRADMFGVRGFVDVDAPSEPLASVVSSAVAEERKGCCAAHDTPAETAAQDEFGLKPMNCPGHCLIFADEERSYRVLPLRLAEFSPLHRNESSGSLSGLTRVRRFHQDDAHVFCRPDQVSAEITSMLTMLAAAYRTFGFSSFELVLSTRPAKYIGDIAVWDAAENDLRAALDSSGAEWALNEGDGAFYGPKIDVRLVDALGRKHQTATIQLDFQLPERFSLSYKDPKAPDGRARPVMIHRAILGSLERFMAILIESCKGQWPFWISPRQAIVMPTQPDNEEQLAHAQRVRNHLSLGPEAARYIPIVTNSTGILTASPDAERPPRPTQVFHVDLETSKDRLGKRVLRALKERYNFVLIIGDEEVANGTVRVRARESAVAEGEGRPKIEEDMGEWKVADLRALMCTLDAHHW</sequence>
<dbReference type="GeneID" id="37271241"/>
<dbReference type="InterPro" id="IPR002314">
    <property type="entry name" value="aa-tRNA-synt_IIb"/>
</dbReference>
<dbReference type="InterPro" id="IPR006195">
    <property type="entry name" value="aa-tRNA-synth_II"/>
</dbReference>
<evidence type="ECO:0000259" key="10">
    <source>
        <dbReference type="PROSITE" id="PS50862"/>
    </source>
</evidence>
<dbReference type="Pfam" id="PF00587">
    <property type="entry name" value="tRNA-synt_2b"/>
    <property type="match status" value="1"/>
</dbReference>
<dbReference type="PRINTS" id="PR01047">
    <property type="entry name" value="TRNASYNTHTHR"/>
</dbReference>
<keyword evidence="5" id="KW-0067">ATP-binding</keyword>